<name>A0ABX7BGC6_9PROT</name>
<feature type="transmembrane region" description="Helical" evidence="8">
    <location>
        <begin position="299"/>
        <end position="324"/>
    </location>
</feature>
<gene>
    <name evidence="10" type="ORF">IGS68_33015</name>
</gene>
<dbReference type="InterPro" id="IPR003362">
    <property type="entry name" value="Bact_transf"/>
</dbReference>
<dbReference type="PANTHER" id="PTHR30576">
    <property type="entry name" value="COLANIC BIOSYNTHESIS UDP-GLUCOSE LIPID CARRIER TRANSFERASE"/>
    <property type="match status" value="1"/>
</dbReference>
<keyword evidence="5 8" id="KW-1133">Transmembrane helix</keyword>
<comment type="similarity">
    <text evidence="2">Belongs to the bacterial sugar transferase family.</text>
</comment>
<dbReference type="Proteomes" id="UP000595197">
    <property type="component" value="Plasmid pTT6-2"/>
</dbReference>
<feature type="transmembrane region" description="Helical" evidence="8">
    <location>
        <begin position="103"/>
        <end position="121"/>
    </location>
</feature>
<geneLocation type="plasmid" evidence="10 11">
    <name>pTT6-2</name>
</geneLocation>
<evidence type="ECO:0000256" key="4">
    <source>
        <dbReference type="ARBA" id="ARBA00022692"/>
    </source>
</evidence>
<evidence type="ECO:0000313" key="11">
    <source>
        <dbReference type="Proteomes" id="UP000595197"/>
    </source>
</evidence>
<keyword evidence="4 8" id="KW-0812">Transmembrane</keyword>
<keyword evidence="7" id="KW-0270">Exopolysaccharide synthesis</keyword>
<accession>A0ABX7BGC6</accession>
<evidence type="ECO:0000256" key="7">
    <source>
        <dbReference type="ARBA" id="ARBA00023169"/>
    </source>
</evidence>
<keyword evidence="10" id="KW-0614">Plasmid</keyword>
<dbReference type="InterPro" id="IPR017475">
    <property type="entry name" value="EPS_sugar_tfrase"/>
</dbReference>
<evidence type="ECO:0000256" key="6">
    <source>
        <dbReference type="ARBA" id="ARBA00023136"/>
    </source>
</evidence>
<keyword evidence="3" id="KW-0808">Transferase</keyword>
<reference evidence="10" key="1">
    <citation type="submission" date="2021-02" db="EMBL/GenBank/DDBJ databases">
        <title>Skermanella TT6 skin isolate.</title>
        <authorList>
            <person name="Lee K."/>
            <person name="Ganzorig M."/>
        </authorList>
    </citation>
    <scope>NUCLEOTIDE SEQUENCE</scope>
    <source>
        <strain evidence="10">TT6</strain>
    </source>
</reference>
<feature type="transmembrane region" description="Helical" evidence="8">
    <location>
        <begin position="34"/>
        <end position="57"/>
    </location>
</feature>
<proteinExistence type="inferred from homology"/>
<evidence type="ECO:0000256" key="8">
    <source>
        <dbReference type="SAM" id="Phobius"/>
    </source>
</evidence>
<evidence type="ECO:0000256" key="2">
    <source>
        <dbReference type="ARBA" id="ARBA00006464"/>
    </source>
</evidence>
<dbReference type="NCBIfam" id="TIGR03025">
    <property type="entry name" value="EPS_sugtrans"/>
    <property type="match status" value="1"/>
</dbReference>
<dbReference type="RefSeq" id="WP_201083028.1">
    <property type="nucleotide sequence ID" value="NZ_CP067422.1"/>
</dbReference>
<evidence type="ECO:0000256" key="5">
    <source>
        <dbReference type="ARBA" id="ARBA00022989"/>
    </source>
</evidence>
<feature type="domain" description="Bacterial sugar transferase" evidence="9">
    <location>
        <begin position="296"/>
        <end position="484"/>
    </location>
</feature>
<feature type="transmembrane region" description="Helical" evidence="8">
    <location>
        <begin position="133"/>
        <end position="155"/>
    </location>
</feature>
<dbReference type="PANTHER" id="PTHR30576:SF0">
    <property type="entry name" value="UNDECAPRENYL-PHOSPHATE N-ACETYLGALACTOSAMINYL 1-PHOSPHATE TRANSFERASE-RELATED"/>
    <property type="match status" value="1"/>
</dbReference>
<evidence type="ECO:0000256" key="1">
    <source>
        <dbReference type="ARBA" id="ARBA00004141"/>
    </source>
</evidence>
<organism evidence="10 11">
    <name type="scientific">Skermanella cutis</name>
    <dbReference type="NCBI Taxonomy" id="2775420"/>
    <lineage>
        <taxon>Bacteria</taxon>
        <taxon>Pseudomonadati</taxon>
        <taxon>Pseudomonadota</taxon>
        <taxon>Alphaproteobacteria</taxon>
        <taxon>Rhodospirillales</taxon>
        <taxon>Azospirillaceae</taxon>
        <taxon>Skermanella</taxon>
    </lineage>
</organism>
<comment type="subcellular location">
    <subcellularLocation>
        <location evidence="1">Membrane</location>
        <topology evidence="1">Multi-pass membrane protein</topology>
    </subcellularLocation>
</comment>
<protein>
    <submittedName>
        <fullName evidence="10">Exopolysaccharide biosynthesis polyprenyl glycosylphosphotransferase</fullName>
    </submittedName>
</protein>
<evidence type="ECO:0000259" key="9">
    <source>
        <dbReference type="Pfam" id="PF02397"/>
    </source>
</evidence>
<keyword evidence="11" id="KW-1185">Reference proteome</keyword>
<dbReference type="Pfam" id="PF13727">
    <property type="entry name" value="CoA_binding_3"/>
    <property type="match status" value="1"/>
</dbReference>
<keyword evidence="6 8" id="KW-0472">Membrane</keyword>
<evidence type="ECO:0000313" key="10">
    <source>
        <dbReference type="EMBL" id="QQP93446.1"/>
    </source>
</evidence>
<dbReference type="EMBL" id="CP067422">
    <property type="protein sequence ID" value="QQP93446.1"/>
    <property type="molecule type" value="Genomic_DNA"/>
</dbReference>
<dbReference type="Pfam" id="PF02397">
    <property type="entry name" value="Bac_transf"/>
    <property type="match status" value="1"/>
</dbReference>
<feature type="transmembrane region" description="Helical" evidence="8">
    <location>
        <begin position="63"/>
        <end position="82"/>
    </location>
</feature>
<evidence type="ECO:0000256" key="3">
    <source>
        <dbReference type="ARBA" id="ARBA00022679"/>
    </source>
</evidence>
<sequence>MSLLYPHGKAEADQFSPVQHPSSGVDHTSFTTEVIAVCDCLATVIAGASVFTLGHLLHGSESLVSAEIATLAINLLVFMLCARMLRSHAPHRLGSLVRQVARTVAALAMGIALTFALVWSISWPAHLTVPVLASWFALAVWLFVGWRCLLLWFAGKASFQPLLRRRTVLIGSPGFVREMNAYIGARATGGFQVVGTFDPASEIDRESETPFIGGIGNLRSWCVRHRVRTVLIENSPAASAGAERVLGLLDGMAADIRLLGRADLPAGADATLSRFGGWLAVQVRDKPVRNWDELAKRALDILGSGALILALLPLFGLISAAIALESPGGVFFRQRRFGFQNEEITVLKFRSMYVHRQDVTGAQRTTKGDPRVTRVGRFLRKSSLDEIPQLFNVFMGTMSLVGPRPHATAMRVGDQLYHEAVPHYARRHRVKPGITGLAQISGFRGEVDSLDHARGRVDHDLRYMDGWSLALDIKILLKTAGCVFGDRNAY</sequence>